<feature type="transmembrane region" description="Helical" evidence="1">
    <location>
        <begin position="35"/>
        <end position="59"/>
    </location>
</feature>
<protein>
    <submittedName>
        <fullName evidence="3">DUF2892 domain-containing protein</fullName>
    </submittedName>
</protein>
<keyword evidence="1" id="KW-1133">Transmembrane helix</keyword>
<feature type="domain" description="Inner membrane protein YgaP-like transmembrane" evidence="2">
    <location>
        <begin position="1"/>
        <end position="67"/>
    </location>
</feature>
<keyword evidence="1" id="KW-0472">Membrane</keyword>
<dbReference type="EMBL" id="JAPFGC010000002">
    <property type="protein sequence ID" value="MDA0178633.1"/>
    <property type="molecule type" value="Genomic_DNA"/>
</dbReference>
<organism evidence="3 4">
    <name type="scientific">Mesoflavibacter profundi</name>
    <dbReference type="NCBI Taxonomy" id="2708110"/>
    <lineage>
        <taxon>Bacteria</taxon>
        <taxon>Pseudomonadati</taxon>
        <taxon>Bacteroidota</taxon>
        <taxon>Flavobacteriia</taxon>
        <taxon>Flavobacteriales</taxon>
        <taxon>Flavobacteriaceae</taxon>
        <taxon>Mesoflavibacter</taxon>
    </lineage>
</organism>
<feature type="transmembrane region" description="Helical" evidence="1">
    <location>
        <begin position="12"/>
        <end position="29"/>
    </location>
</feature>
<dbReference type="RefSeq" id="WP_106687082.1">
    <property type="nucleotide sequence ID" value="NZ_CP061703.1"/>
</dbReference>
<accession>A0ABT4S3Y8</accession>
<comment type="caution">
    <text evidence="3">The sequence shown here is derived from an EMBL/GenBank/DDBJ whole genome shotgun (WGS) entry which is preliminary data.</text>
</comment>
<keyword evidence="4" id="KW-1185">Reference proteome</keyword>
<evidence type="ECO:0000313" key="3">
    <source>
        <dbReference type="EMBL" id="MDA0178633.1"/>
    </source>
</evidence>
<evidence type="ECO:0000256" key="1">
    <source>
        <dbReference type="SAM" id="Phobius"/>
    </source>
</evidence>
<proteinExistence type="predicted"/>
<dbReference type="Pfam" id="PF11127">
    <property type="entry name" value="YgaP-like_TM"/>
    <property type="match status" value="1"/>
</dbReference>
<reference evidence="3" key="1">
    <citation type="submission" date="2022-11" db="EMBL/GenBank/DDBJ databases">
        <title>Refractory cell wall polysaccharides provide important carbon source for microbial heterotrophs in the hadal ocean.</title>
        <authorList>
            <person name="Zhu X."/>
        </authorList>
    </citation>
    <scope>NUCLEOTIDE SEQUENCE</scope>
    <source>
        <strain evidence="3">MTRN7</strain>
    </source>
</reference>
<dbReference type="InterPro" id="IPR021309">
    <property type="entry name" value="YgaP-like_TM"/>
</dbReference>
<keyword evidence="1" id="KW-0812">Transmembrane</keyword>
<dbReference type="Proteomes" id="UP001149142">
    <property type="component" value="Unassembled WGS sequence"/>
</dbReference>
<name>A0ABT4S3Y8_9FLAO</name>
<evidence type="ECO:0000259" key="2">
    <source>
        <dbReference type="Pfam" id="PF11127"/>
    </source>
</evidence>
<evidence type="ECO:0000313" key="4">
    <source>
        <dbReference type="Proteomes" id="UP001149142"/>
    </source>
</evidence>
<gene>
    <name evidence="3" type="ORF">OOZ35_14110</name>
</gene>
<sequence>MNKNMGALDKSLRVLTAIIIAILYFLNVIEGTIAYILMVIAIIFLITSFINFCPIYSLIGINTCRKK</sequence>